<keyword evidence="4" id="KW-0274">FAD</keyword>
<comment type="similarity">
    <text evidence="2">Belongs to the oxygen-dependent FAD-linked oxidoreductase family.</text>
</comment>
<evidence type="ECO:0000313" key="8">
    <source>
        <dbReference type="Proteomes" id="UP000054771"/>
    </source>
</evidence>
<dbReference type="AlphaFoldDB" id="A0A0U5GHK0"/>
<evidence type="ECO:0000256" key="1">
    <source>
        <dbReference type="ARBA" id="ARBA00001974"/>
    </source>
</evidence>
<dbReference type="InterPro" id="IPR016166">
    <property type="entry name" value="FAD-bd_PCMH"/>
</dbReference>
<evidence type="ECO:0000259" key="6">
    <source>
        <dbReference type="PROSITE" id="PS51387"/>
    </source>
</evidence>
<feature type="domain" description="FAD-binding PCMH-type" evidence="6">
    <location>
        <begin position="42"/>
        <end position="230"/>
    </location>
</feature>
<dbReference type="InterPro" id="IPR006094">
    <property type="entry name" value="Oxid_FAD_bind_N"/>
</dbReference>
<sequence length="507" mass="55212">MSPSGEWRAGQPGALQDYGWESSLSRNQTCYTGPGNIRSDPCDQGRIPLYSALVQSTADVQAAIRFAADRNLRLVVKNTGHDAVGRSSALDSFQIATQGLKTLTFTHDFAPYTAGTNVTSEGPAVTFGAGVLGKDLYAAAAAHGYTVVAGECGTVGIAGGFIQGGGVSTVLAPLRGLAADQVLQFEVVSADGTPVVANQYQNSDLFWALRGGGGGTFGIVTSVTMRVFPDHPVVITDLTFATPTRSQNYWAGVREVIEKARELAVGGASAQYYIGRTPDGSPYAKLSLFSHFVDDQTVIEDAFAPLLASLKLKGVQMVAFNATRYPRLTEYLATPQGLYFGGVGYYQESVLLSNELYHSREGPAQIVDRLSSIELNPSDVWVVNSLGGQVNGNRKMDSAVHQGWRDAAILLVGNRLFGPSLEEQRQVQKRLNKVEWPVLQSFEPRPLAVYLNEADPNLEDSREWFWGAKYQRLREVKQRWDPRALFIVSMGVGSEEWDEDGMCRYMK</sequence>
<dbReference type="PANTHER" id="PTHR42973:SF39">
    <property type="entry name" value="FAD-BINDING PCMH-TYPE DOMAIN-CONTAINING PROTEIN"/>
    <property type="match status" value="1"/>
</dbReference>
<dbReference type="Pfam" id="PF08031">
    <property type="entry name" value="BBE"/>
    <property type="match status" value="1"/>
</dbReference>
<evidence type="ECO:0000256" key="5">
    <source>
        <dbReference type="ARBA" id="ARBA00023002"/>
    </source>
</evidence>
<gene>
    <name evidence="7" type="ORF">ASPCAL13994</name>
</gene>
<evidence type="ECO:0000313" key="7">
    <source>
        <dbReference type="EMBL" id="CEL10887.1"/>
    </source>
</evidence>
<evidence type="ECO:0000256" key="4">
    <source>
        <dbReference type="ARBA" id="ARBA00022827"/>
    </source>
</evidence>
<dbReference type="STRING" id="454130.A0A0U5GHK0"/>
<keyword evidence="8" id="KW-1185">Reference proteome</keyword>
<dbReference type="Proteomes" id="UP000054771">
    <property type="component" value="Unassembled WGS sequence"/>
</dbReference>
<proteinExistence type="inferred from homology"/>
<dbReference type="Pfam" id="PF01565">
    <property type="entry name" value="FAD_binding_4"/>
    <property type="match status" value="1"/>
</dbReference>
<dbReference type="InterPro" id="IPR050416">
    <property type="entry name" value="FAD-linked_Oxidoreductase"/>
</dbReference>
<dbReference type="OrthoDB" id="9983560at2759"/>
<evidence type="ECO:0000256" key="3">
    <source>
        <dbReference type="ARBA" id="ARBA00022630"/>
    </source>
</evidence>
<name>A0A0U5GHK0_ASPCI</name>
<reference evidence="8" key="1">
    <citation type="journal article" date="2016" name="Genome Announc.">
        <title>Draft genome sequences of fungus Aspergillus calidoustus.</title>
        <authorList>
            <person name="Horn F."/>
            <person name="Linde J."/>
            <person name="Mattern D.J."/>
            <person name="Walther G."/>
            <person name="Guthke R."/>
            <person name="Scherlach K."/>
            <person name="Martin K."/>
            <person name="Brakhage A.A."/>
            <person name="Petzke L."/>
            <person name="Valiante V."/>
        </authorList>
    </citation>
    <scope>NUCLEOTIDE SEQUENCE [LARGE SCALE GENOMIC DNA]</scope>
    <source>
        <strain evidence="8">SF006504</strain>
    </source>
</reference>
<keyword evidence="5" id="KW-0560">Oxidoreductase</keyword>
<dbReference type="PROSITE" id="PS51387">
    <property type="entry name" value="FAD_PCMH"/>
    <property type="match status" value="1"/>
</dbReference>
<dbReference type="GO" id="GO:0071949">
    <property type="term" value="F:FAD binding"/>
    <property type="evidence" value="ECO:0007669"/>
    <property type="project" value="InterPro"/>
</dbReference>
<dbReference type="InterPro" id="IPR036318">
    <property type="entry name" value="FAD-bd_PCMH-like_sf"/>
</dbReference>
<accession>A0A0U5GHK0</accession>
<protein>
    <recommendedName>
        <fullName evidence="6">FAD-binding PCMH-type domain-containing protein</fullName>
    </recommendedName>
</protein>
<evidence type="ECO:0000256" key="2">
    <source>
        <dbReference type="ARBA" id="ARBA00005466"/>
    </source>
</evidence>
<comment type="cofactor">
    <cofactor evidence="1">
        <name>FAD</name>
        <dbReference type="ChEBI" id="CHEBI:57692"/>
    </cofactor>
</comment>
<dbReference type="PANTHER" id="PTHR42973">
    <property type="entry name" value="BINDING OXIDOREDUCTASE, PUTATIVE (AFU_ORTHOLOGUE AFUA_1G17690)-RELATED"/>
    <property type="match status" value="1"/>
</dbReference>
<dbReference type="InterPro" id="IPR012951">
    <property type="entry name" value="BBE"/>
</dbReference>
<dbReference type="GO" id="GO:0016491">
    <property type="term" value="F:oxidoreductase activity"/>
    <property type="evidence" value="ECO:0007669"/>
    <property type="project" value="UniProtKB-KW"/>
</dbReference>
<dbReference type="OMA" id="CHQGRIP"/>
<dbReference type="EMBL" id="CDMC01000021">
    <property type="protein sequence ID" value="CEL10887.1"/>
    <property type="molecule type" value="Genomic_DNA"/>
</dbReference>
<dbReference type="InterPro" id="IPR016169">
    <property type="entry name" value="FAD-bd_PCMH_sub2"/>
</dbReference>
<dbReference type="SUPFAM" id="SSF56176">
    <property type="entry name" value="FAD-binding/transporter-associated domain-like"/>
    <property type="match status" value="1"/>
</dbReference>
<keyword evidence="3" id="KW-0285">Flavoprotein</keyword>
<dbReference type="Gene3D" id="3.30.465.10">
    <property type="match status" value="2"/>
</dbReference>
<organism evidence="7 8">
    <name type="scientific">Aspergillus calidoustus</name>
    <dbReference type="NCBI Taxonomy" id="454130"/>
    <lineage>
        <taxon>Eukaryota</taxon>
        <taxon>Fungi</taxon>
        <taxon>Dikarya</taxon>
        <taxon>Ascomycota</taxon>
        <taxon>Pezizomycotina</taxon>
        <taxon>Eurotiomycetes</taxon>
        <taxon>Eurotiomycetidae</taxon>
        <taxon>Eurotiales</taxon>
        <taxon>Aspergillaceae</taxon>
        <taxon>Aspergillus</taxon>
        <taxon>Aspergillus subgen. Nidulantes</taxon>
    </lineage>
</organism>